<evidence type="ECO:0000313" key="2">
    <source>
        <dbReference type="Proteomes" id="UP000030949"/>
    </source>
</evidence>
<evidence type="ECO:0000313" key="1">
    <source>
        <dbReference type="EMBL" id="KHK63451.1"/>
    </source>
</evidence>
<organism evidence="1 2">
    <name type="scientific">Pseudomonas frederiksbergensis</name>
    <dbReference type="NCBI Taxonomy" id="104087"/>
    <lineage>
        <taxon>Bacteria</taxon>
        <taxon>Pseudomonadati</taxon>
        <taxon>Pseudomonadota</taxon>
        <taxon>Gammaproteobacteria</taxon>
        <taxon>Pseudomonadales</taxon>
        <taxon>Pseudomonadaceae</taxon>
        <taxon>Pseudomonas</taxon>
    </lineage>
</organism>
<reference evidence="2" key="1">
    <citation type="submission" date="2015-03" db="EMBL/GenBank/DDBJ databases">
        <title>Pseudomonas frederiksbergensis hydrocarbon degrader.</title>
        <authorList>
            <person name="Brown L.M."/>
            <person name="Ruiz O.N."/>
            <person name="Mueller S."/>
            <person name="Gunasekera T.S."/>
        </authorList>
    </citation>
    <scope>NUCLEOTIDE SEQUENCE [LARGE SCALE GENOMIC DNA]</scope>
    <source>
        <strain evidence="2">SI8</strain>
    </source>
</reference>
<protein>
    <submittedName>
        <fullName evidence="1">Uncharacterized protein</fullName>
    </submittedName>
</protein>
<dbReference type="EMBL" id="JQGJ01000011">
    <property type="protein sequence ID" value="KHK63451.1"/>
    <property type="molecule type" value="Genomic_DNA"/>
</dbReference>
<proteinExistence type="predicted"/>
<dbReference type="Proteomes" id="UP000030949">
    <property type="component" value="Unassembled WGS sequence"/>
</dbReference>
<name>A0A0B1Z2G7_9PSED</name>
<gene>
    <name evidence="1" type="ORF">JZ00_18465</name>
</gene>
<dbReference type="AlphaFoldDB" id="A0A0B1Z2G7"/>
<dbReference type="OrthoDB" id="9894678at2"/>
<comment type="caution">
    <text evidence="1">The sequence shown here is derived from an EMBL/GenBank/DDBJ whole genome shotgun (WGS) entry which is preliminary data.</text>
</comment>
<accession>A0A0B1Z2G7</accession>
<dbReference type="RefSeq" id="WP_039592724.1">
    <property type="nucleotide sequence ID" value="NZ_JQGJ02000011.1"/>
</dbReference>
<sequence length="60" mass="6725">MFLVIKNATAKGRVKKGSQFAITQDFALLLFIGAEARRIRSQGAYPDERHDGVTNRLIHP</sequence>